<comment type="subcellular location">
    <subcellularLocation>
        <location evidence="1">Cell membrane</location>
        <topology evidence="1">Lipid-anchor</topology>
        <topology evidence="1">GPI-anchor</topology>
    </subcellularLocation>
</comment>
<feature type="domain" description="Copper acquisition factor BIM1-like" evidence="8">
    <location>
        <begin position="5"/>
        <end position="136"/>
    </location>
</feature>
<dbReference type="GO" id="GO:0098552">
    <property type="term" value="C:side of membrane"/>
    <property type="evidence" value="ECO:0007669"/>
    <property type="project" value="UniProtKB-KW"/>
</dbReference>
<feature type="non-terminal residue" evidence="9">
    <location>
        <position position="144"/>
    </location>
</feature>
<keyword evidence="10" id="KW-1185">Reference proteome</keyword>
<proteinExistence type="predicted"/>
<evidence type="ECO:0000256" key="7">
    <source>
        <dbReference type="ARBA" id="ARBA00023288"/>
    </source>
</evidence>
<dbReference type="OrthoDB" id="2146436at2759"/>
<keyword evidence="7" id="KW-0449">Lipoprotein</keyword>
<evidence type="ECO:0000313" key="9">
    <source>
        <dbReference type="EMBL" id="KIJ07689.1"/>
    </source>
</evidence>
<keyword evidence="6" id="KW-0325">Glycoprotein</keyword>
<evidence type="ECO:0000259" key="8">
    <source>
        <dbReference type="Pfam" id="PF20238"/>
    </source>
</evidence>
<keyword evidence="5" id="KW-0472">Membrane</keyword>
<dbReference type="PANTHER" id="PTHR34992">
    <property type="entry name" value="HYPHAL ANASTAMOSIS-7 PROTEIN"/>
    <property type="match status" value="1"/>
</dbReference>
<evidence type="ECO:0000256" key="5">
    <source>
        <dbReference type="ARBA" id="ARBA00023136"/>
    </source>
</evidence>
<organism evidence="9 10">
    <name type="scientific">Paxillus involutus ATCC 200175</name>
    <dbReference type="NCBI Taxonomy" id="664439"/>
    <lineage>
        <taxon>Eukaryota</taxon>
        <taxon>Fungi</taxon>
        <taxon>Dikarya</taxon>
        <taxon>Basidiomycota</taxon>
        <taxon>Agaricomycotina</taxon>
        <taxon>Agaricomycetes</taxon>
        <taxon>Agaricomycetidae</taxon>
        <taxon>Boletales</taxon>
        <taxon>Paxilineae</taxon>
        <taxon>Paxillaceae</taxon>
        <taxon>Paxillus</taxon>
    </lineage>
</organism>
<accession>A0A0C9SNC6</accession>
<dbReference type="InterPro" id="IPR046936">
    <property type="entry name" value="BIM1-like"/>
</dbReference>
<gene>
    <name evidence="9" type="ORF">PAXINDRAFT_50652</name>
</gene>
<reference evidence="10" key="2">
    <citation type="submission" date="2015-01" db="EMBL/GenBank/DDBJ databases">
        <title>Evolutionary Origins and Diversification of the Mycorrhizal Mutualists.</title>
        <authorList>
            <consortium name="DOE Joint Genome Institute"/>
            <consortium name="Mycorrhizal Genomics Consortium"/>
            <person name="Kohler A."/>
            <person name="Kuo A."/>
            <person name="Nagy L.G."/>
            <person name="Floudas D."/>
            <person name="Copeland A."/>
            <person name="Barry K.W."/>
            <person name="Cichocki N."/>
            <person name="Veneault-Fourrey C."/>
            <person name="LaButti K."/>
            <person name="Lindquist E.A."/>
            <person name="Lipzen A."/>
            <person name="Lundell T."/>
            <person name="Morin E."/>
            <person name="Murat C."/>
            <person name="Riley R."/>
            <person name="Ohm R."/>
            <person name="Sun H."/>
            <person name="Tunlid A."/>
            <person name="Henrissat B."/>
            <person name="Grigoriev I.V."/>
            <person name="Hibbett D.S."/>
            <person name="Martin F."/>
        </authorList>
    </citation>
    <scope>NUCLEOTIDE SEQUENCE [LARGE SCALE GENOMIC DNA]</scope>
    <source>
        <strain evidence="10">ATCC 200175</strain>
    </source>
</reference>
<keyword evidence="4" id="KW-0732">Signal</keyword>
<reference evidence="9 10" key="1">
    <citation type="submission" date="2014-06" db="EMBL/GenBank/DDBJ databases">
        <authorList>
            <consortium name="DOE Joint Genome Institute"/>
            <person name="Kuo A."/>
            <person name="Kohler A."/>
            <person name="Nagy L.G."/>
            <person name="Floudas D."/>
            <person name="Copeland A."/>
            <person name="Barry K.W."/>
            <person name="Cichocki N."/>
            <person name="Veneault-Fourrey C."/>
            <person name="LaButti K."/>
            <person name="Lindquist E.A."/>
            <person name="Lipzen A."/>
            <person name="Lundell T."/>
            <person name="Morin E."/>
            <person name="Murat C."/>
            <person name="Sun H."/>
            <person name="Tunlid A."/>
            <person name="Henrissat B."/>
            <person name="Grigoriev I.V."/>
            <person name="Hibbett D.S."/>
            <person name="Martin F."/>
            <person name="Nordberg H.P."/>
            <person name="Cantor M.N."/>
            <person name="Hua S.X."/>
        </authorList>
    </citation>
    <scope>NUCLEOTIDE SEQUENCE [LARGE SCALE GENOMIC DNA]</scope>
    <source>
        <strain evidence="9 10">ATCC 200175</strain>
    </source>
</reference>
<evidence type="ECO:0000256" key="2">
    <source>
        <dbReference type="ARBA" id="ARBA00022475"/>
    </source>
</evidence>
<dbReference type="AlphaFoldDB" id="A0A0C9SNC6"/>
<sequence length="144" mass="15111">FVAKQEPTFCDGYNDAVPNRTVFPLSNGLINFNSGHPEWTVGVIVSTKQDPTSFADFNSSSGLQLVVPYFQQSGTGKFCFPVDLAKAGVPGIQDGANVTIQMIYDSGDGQLYQCADLTLSASVTVPSNATSCTNVTASASPTST</sequence>
<name>A0A0C9SNC6_PAXIN</name>
<evidence type="ECO:0000256" key="6">
    <source>
        <dbReference type="ARBA" id="ARBA00023180"/>
    </source>
</evidence>
<dbReference type="Pfam" id="PF20238">
    <property type="entry name" value="BIM1-like_dom"/>
    <property type="match status" value="1"/>
</dbReference>
<evidence type="ECO:0000256" key="3">
    <source>
        <dbReference type="ARBA" id="ARBA00022622"/>
    </source>
</evidence>
<dbReference type="CDD" id="cd21176">
    <property type="entry name" value="LPMO_auxiliary-like"/>
    <property type="match status" value="1"/>
</dbReference>
<evidence type="ECO:0000256" key="1">
    <source>
        <dbReference type="ARBA" id="ARBA00004609"/>
    </source>
</evidence>
<dbReference type="EMBL" id="KN819812">
    <property type="protein sequence ID" value="KIJ07689.1"/>
    <property type="molecule type" value="Genomic_DNA"/>
</dbReference>
<protein>
    <recommendedName>
        <fullName evidence="8">Copper acquisition factor BIM1-like domain-containing protein</fullName>
    </recommendedName>
</protein>
<keyword evidence="3" id="KW-0336">GPI-anchor</keyword>
<evidence type="ECO:0000313" key="10">
    <source>
        <dbReference type="Proteomes" id="UP000053647"/>
    </source>
</evidence>
<dbReference type="InterPro" id="IPR046530">
    <property type="entry name" value="BIM1-like_dom"/>
</dbReference>
<feature type="non-terminal residue" evidence="9">
    <location>
        <position position="1"/>
    </location>
</feature>
<evidence type="ECO:0000256" key="4">
    <source>
        <dbReference type="ARBA" id="ARBA00022729"/>
    </source>
</evidence>
<dbReference type="Proteomes" id="UP000053647">
    <property type="component" value="Unassembled WGS sequence"/>
</dbReference>
<dbReference type="HOGENOM" id="CLU_070647_3_1_1"/>
<dbReference type="GO" id="GO:0005886">
    <property type="term" value="C:plasma membrane"/>
    <property type="evidence" value="ECO:0007669"/>
    <property type="project" value="UniProtKB-SubCell"/>
</dbReference>
<keyword evidence="2" id="KW-1003">Cell membrane</keyword>